<comment type="caution">
    <text evidence="3">The sequence shown here is derived from an EMBL/GenBank/DDBJ whole genome shotgun (WGS) entry which is preliminary data.</text>
</comment>
<keyword evidence="4" id="KW-1185">Reference proteome</keyword>
<feature type="compositionally biased region" description="Polar residues" evidence="2">
    <location>
        <begin position="87"/>
        <end position="103"/>
    </location>
</feature>
<feature type="coiled-coil region" evidence="1">
    <location>
        <begin position="1"/>
        <end position="28"/>
    </location>
</feature>
<feature type="region of interest" description="Disordered" evidence="2">
    <location>
        <begin position="31"/>
        <end position="108"/>
    </location>
</feature>
<organism evidence="3 4">
    <name type="scientific">Hibiscus trionum</name>
    <name type="common">Flower of an hour</name>
    <dbReference type="NCBI Taxonomy" id="183268"/>
    <lineage>
        <taxon>Eukaryota</taxon>
        <taxon>Viridiplantae</taxon>
        <taxon>Streptophyta</taxon>
        <taxon>Embryophyta</taxon>
        <taxon>Tracheophyta</taxon>
        <taxon>Spermatophyta</taxon>
        <taxon>Magnoliopsida</taxon>
        <taxon>eudicotyledons</taxon>
        <taxon>Gunneridae</taxon>
        <taxon>Pentapetalae</taxon>
        <taxon>rosids</taxon>
        <taxon>malvids</taxon>
        <taxon>Malvales</taxon>
        <taxon>Malvaceae</taxon>
        <taxon>Malvoideae</taxon>
        <taxon>Hibiscus</taxon>
    </lineage>
</organism>
<evidence type="ECO:0000256" key="1">
    <source>
        <dbReference type="SAM" id="Coils"/>
    </source>
</evidence>
<evidence type="ECO:0000313" key="4">
    <source>
        <dbReference type="Proteomes" id="UP001165190"/>
    </source>
</evidence>
<accession>A0A9W7J9N4</accession>
<protein>
    <submittedName>
        <fullName evidence="3">Uncharacterized protein</fullName>
    </submittedName>
</protein>
<keyword evidence="1" id="KW-0175">Coiled coil</keyword>
<dbReference type="EMBL" id="BSYR01000057">
    <property type="protein sequence ID" value="GMJ10653.1"/>
    <property type="molecule type" value="Genomic_DNA"/>
</dbReference>
<reference evidence="3" key="1">
    <citation type="submission" date="2023-05" db="EMBL/GenBank/DDBJ databases">
        <title>Genome and transcriptome analyses reveal genes involved in the formation of fine ridges on petal epidermal cells in Hibiscus trionum.</title>
        <authorList>
            <person name="Koshimizu S."/>
            <person name="Masuda S."/>
            <person name="Ishii T."/>
            <person name="Shirasu K."/>
            <person name="Hoshino A."/>
            <person name="Arita M."/>
        </authorList>
    </citation>
    <scope>NUCLEOTIDE SEQUENCE</scope>
    <source>
        <strain evidence="3">Hamamatsu line</strain>
    </source>
</reference>
<evidence type="ECO:0000313" key="3">
    <source>
        <dbReference type="EMBL" id="GMJ10653.1"/>
    </source>
</evidence>
<sequence length="144" mass="16174">MDRTEMRMQNHEATLKSLETQVGQFEKLMNTRPTRGLPNDTEVAKRSTHEQCKAFTTRSGKQLKEIGTKEPKEKQPRDPVALADADATTSVEPGSSVSTSKPTDTPDIINEKADKLEHLTLPQIRFRCKKGIENIRPPPHFHSG</sequence>
<name>A0A9W7J9N4_HIBTR</name>
<feature type="compositionally biased region" description="Basic and acidic residues" evidence="2">
    <location>
        <begin position="62"/>
        <end position="77"/>
    </location>
</feature>
<dbReference type="Proteomes" id="UP001165190">
    <property type="component" value="Unassembled WGS sequence"/>
</dbReference>
<evidence type="ECO:0000256" key="2">
    <source>
        <dbReference type="SAM" id="MobiDB-lite"/>
    </source>
</evidence>
<proteinExistence type="predicted"/>
<feature type="compositionally biased region" description="Basic and acidic residues" evidence="2">
    <location>
        <begin position="42"/>
        <end position="52"/>
    </location>
</feature>
<gene>
    <name evidence="3" type="ORF">HRI_004734500</name>
</gene>
<dbReference type="AlphaFoldDB" id="A0A9W7J9N4"/>